<keyword evidence="2" id="KW-1185">Reference proteome</keyword>
<name>A0A8S9ZYE3_9BILA</name>
<dbReference type="AlphaFoldDB" id="A0A8S9ZYE3"/>
<dbReference type="EMBL" id="JABEBT010000010">
    <property type="protein sequence ID" value="KAF7638784.1"/>
    <property type="molecule type" value="Genomic_DNA"/>
</dbReference>
<accession>A0A8S9ZYE3</accession>
<gene>
    <name evidence="1" type="ORF">Mgra_00001865</name>
</gene>
<dbReference type="Proteomes" id="UP000605970">
    <property type="component" value="Unassembled WGS sequence"/>
</dbReference>
<reference evidence="1" key="1">
    <citation type="journal article" date="2020" name="Ecol. Evol.">
        <title>Genome structure and content of the rice root-knot nematode (Meloidogyne graminicola).</title>
        <authorList>
            <person name="Phan N.T."/>
            <person name="Danchin E.G.J."/>
            <person name="Klopp C."/>
            <person name="Perfus-Barbeoch L."/>
            <person name="Kozlowski D.K."/>
            <person name="Koutsovoulos G.D."/>
            <person name="Lopez-Roques C."/>
            <person name="Bouchez O."/>
            <person name="Zahm M."/>
            <person name="Besnard G."/>
            <person name="Bellafiore S."/>
        </authorList>
    </citation>
    <scope>NUCLEOTIDE SEQUENCE</scope>
    <source>
        <strain evidence="1">VN-18</strain>
    </source>
</reference>
<evidence type="ECO:0000313" key="2">
    <source>
        <dbReference type="Proteomes" id="UP000605970"/>
    </source>
</evidence>
<evidence type="ECO:0000313" key="1">
    <source>
        <dbReference type="EMBL" id="KAF7638784.1"/>
    </source>
</evidence>
<comment type="caution">
    <text evidence="1">The sequence shown here is derived from an EMBL/GenBank/DDBJ whole genome shotgun (WGS) entry which is preliminary data.</text>
</comment>
<protein>
    <submittedName>
        <fullName evidence="1">Uncharacterized protein</fullName>
    </submittedName>
</protein>
<organism evidence="1 2">
    <name type="scientific">Meloidogyne graminicola</name>
    <dbReference type="NCBI Taxonomy" id="189291"/>
    <lineage>
        <taxon>Eukaryota</taxon>
        <taxon>Metazoa</taxon>
        <taxon>Ecdysozoa</taxon>
        <taxon>Nematoda</taxon>
        <taxon>Chromadorea</taxon>
        <taxon>Rhabditida</taxon>
        <taxon>Tylenchina</taxon>
        <taxon>Tylenchomorpha</taxon>
        <taxon>Tylenchoidea</taxon>
        <taxon>Meloidogynidae</taxon>
        <taxon>Meloidogyninae</taxon>
        <taxon>Meloidogyne</taxon>
    </lineage>
</organism>
<proteinExistence type="predicted"/>
<sequence length="97" mass="11072">MSPLEANSLKWMPLNLKNEFEKRMKLTTTTTTISTTTITTTINNSSIICSSNQNIIILSSKGYKLADITKRIKRNELLNNSIKLEQNEMTENECIFN</sequence>